<keyword evidence="4" id="KW-1185">Reference proteome</keyword>
<dbReference type="CDD" id="cd01109">
    <property type="entry name" value="HTH_YyaN"/>
    <property type="match status" value="1"/>
</dbReference>
<reference evidence="3 4" key="1">
    <citation type="submission" date="2019-10" db="EMBL/GenBank/DDBJ databases">
        <title>Comparative genomics of sulfur disproportionating microorganisms.</title>
        <authorList>
            <person name="Ward L.M."/>
            <person name="Bertran E."/>
            <person name="Johnston D."/>
        </authorList>
    </citation>
    <scope>NUCLEOTIDE SEQUENCE [LARGE SCALE GENOMIC DNA]</scope>
    <source>
        <strain evidence="3 4">DSM 14055</strain>
    </source>
</reference>
<dbReference type="Gene3D" id="1.10.1660.10">
    <property type="match status" value="1"/>
</dbReference>
<dbReference type="PRINTS" id="PR00040">
    <property type="entry name" value="HTHMERR"/>
</dbReference>
<organism evidence="3 4">
    <name type="scientific">Desulfofundulus thermobenzoicus</name>
    <dbReference type="NCBI Taxonomy" id="29376"/>
    <lineage>
        <taxon>Bacteria</taxon>
        <taxon>Bacillati</taxon>
        <taxon>Bacillota</taxon>
        <taxon>Clostridia</taxon>
        <taxon>Eubacteriales</taxon>
        <taxon>Peptococcaceae</taxon>
        <taxon>Desulfofundulus</taxon>
    </lineage>
</organism>
<dbReference type="GO" id="GO:0003677">
    <property type="term" value="F:DNA binding"/>
    <property type="evidence" value="ECO:0007669"/>
    <property type="project" value="UniProtKB-KW"/>
</dbReference>
<evidence type="ECO:0000256" key="1">
    <source>
        <dbReference type="ARBA" id="ARBA00023125"/>
    </source>
</evidence>
<evidence type="ECO:0000313" key="3">
    <source>
        <dbReference type="EMBL" id="MQL53762.1"/>
    </source>
</evidence>
<dbReference type="AlphaFoldDB" id="A0A6N7IUK6"/>
<dbReference type="Proteomes" id="UP000441717">
    <property type="component" value="Unassembled WGS sequence"/>
</dbReference>
<feature type="domain" description="HTH merR-type" evidence="2">
    <location>
        <begin position="1"/>
        <end position="69"/>
    </location>
</feature>
<dbReference type="PROSITE" id="PS50937">
    <property type="entry name" value="HTH_MERR_2"/>
    <property type="match status" value="1"/>
</dbReference>
<name>A0A6N7IUK6_9FIRM</name>
<dbReference type="Pfam" id="PF13411">
    <property type="entry name" value="MerR_1"/>
    <property type="match status" value="1"/>
</dbReference>
<evidence type="ECO:0000313" key="4">
    <source>
        <dbReference type="Proteomes" id="UP000441717"/>
    </source>
</evidence>
<dbReference type="GO" id="GO:0003700">
    <property type="term" value="F:DNA-binding transcription factor activity"/>
    <property type="evidence" value="ECO:0007669"/>
    <property type="project" value="InterPro"/>
</dbReference>
<evidence type="ECO:0000259" key="2">
    <source>
        <dbReference type="PROSITE" id="PS50937"/>
    </source>
</evidence>
<accession>A0A6N7IUK6</accession>
<comment type="caution">
    <text evidence="3">The sequence shown here is derived from an EMBL/GenBank/DDBJ whole genome shotgun (WGS) entry which is preliminary data.</text>
</comment>
<dbReference type="PANTHER" id="PTHR30204:SF98">
    <property type="entry name" value="HTH-TYPE TRANSCRIPTIONAL REGULATOR ADHR"/>
    <property type="match status" value="1"/>
</dbReference>
<dbReference type="InterPro" id="IPR009061">
    <property type="entry name" value="DNA-bd_dom_put_sf"/>
</dbReference>
<dbReference type="SMART" id="SM00422">
    <property type="entry name" value="HTH_MERR"/>
    <property type="match status" value="1"/>
</dbReference>
<dbReference type="InterPro" id="IPR047057">
    <property type="entry name" value="MerR_fam"/>
</dbReference>
<sequence length="166" mass="19317">MTIAEVSKKFGLSPDTLRYYERIGLIPSVNRNEGGIRDYTEEDCKWIEFIKCMRSAGIQVKTLIEYITLLQQGDETIEARKQILVEQRDKLLFRIEEMNRVLERLNFKIVEYETKLIPAENKLKRLAQHLVYEKTTCCVISSSRARGSAKVWANIGPNFGLRETEK</sequence>
<dbReference type="OrthoDB" id="9811174at2"/>
<dbReference type="PANTHER" id="PTHR30204">
    <property type="entry name" value="REDOX-CYCLING DRUG-SENSING TRANSCRIPTIONAL ACTIVATOR SOXR"/>
    <property type="match status" value="1"/>
</dbReference>
<proteinExistence type="predicted"/>
<keyword evidence="1" id="KW-0238">DNA-binding</keyword>
<protein>
    <submittedName>
        <fullName evidence="3">MerR family transcriptional regulator</fullName>
    </submittedName>
</protein>
<dbReference type="EMBL" id="WHYR01000065">
    <property type="protein sequence ID" value="MQL53762.1"/>
    <property type="molecule type" value="Genomic_DNA"/>
</dbReference>
<gene>
    <name evidence="3" type="ORF">GFC01_16155</name>
</gene>
<dbReference type="InterPro" id="IPR000551">
    <property type="entry name" value="MerR-type_HTH_dom"/>
</dbReference>
<dbReference type="SUPFAM" id="SSF46955">
    <property type="entry name" value="Putative DNA-binding domain"/>
    <property type="match status" value="1"/>
</dbReference>